<dbReference type="SUPFAM" id="SSF51735">
    <property type="entry name" value="NAD(P)-binding Rossmann-fold domains"/>
    <property type="match status" value="1"/>
</dbReference>
<comment type="pathway">
    <text evidence="1">Lipid metabolism; butanoate metabolism.</text>
</comment>
<feature type="domain" description="3-hydroxyacyl-CoA dehydrogenase NAD binding" evidence="7">
    <location>
        <begin position="8"/>
        <end position="183"/>
    </location>
</feature>
<dbReference type="OrthoDB" id="9771883at2"/>
<dbReference type="GO" id="GO:0070403">
    <property type="term" value="F:NAD+ binding"/>
    <property type="evidence" value="ECO:0007669"/>
    <property type="project" value="InterPro"/>
</dbReference>
<organism evidence="8 9">
    <name type="scientific">Streptomyces nanshensis</name>
    <dbReference type="NCBI Taxonomy" id="518642"/>
    <lineage>
        <taxon>Bacteria</taxon>
        <taxon>Bacillati</taxon>
        <taxon>Actinomycetota</taxon>
        <taxon>Actinomycetes</taxon>
        <taxon>Kitasatosporales</taxon>
        <taxon>Streptomycetaceae</taxon>
        <taxon>Streptomyces</taxon>
    </lineage>
</organism>
<dbReference type="InterPro" id="IPR008927">
    <property type="entry name" value="6-PGluconate_DH-like_C_sf"/>
</dbReference>
<feature type="site" description="Important for catalytic activity" evidence="4">
    <location>
        <position position="141"/>
    </location>
</feature>
<evidence type="ECO:0000256" key="5">
    <source>
        <dbReference type="SAM" id="MobiDB-lite"/>
    </source>
</evidence>
<dbReference type="InterPro" id="IPR036291">
    <property type="entry name" value="NAD(P)-bd_dom_sf"/>
</dbReference>
<evidence type="ECO:0000313" key="8">
    <source>
        <dbReference type="EMBL" id="OEV22167.1"/>
    </source>
</evidence>
<dbReference type="RefSeq" id="WP_070199875.1">
    <property type="nucleotide sequence ID" value="NZ_LJGZ01000005.1"/>
</dbReference>
<dbReference type="InterPro" id="IPR006176">
    <property type="entry name" value="3-OHacyl-CoA_DH_NAD-bd"/>
</dbReference>
<feature type="region of interest" description="Disordered" evidence="5">
    <location>
        <begin position="311"/>
        <end position="331"/>
    </location>
</feature>
<dbReference type="PANTHER" id="PTHR48075">
    <property type="entry name" value="3-HYDROXYACYL-COA DEHYDROGENASE FAMILY PROTEIN"/>
    <property type="match status" value="1"/>
</dbReference>
<gene>
    <name evidence="8" type="ORF">AN221_04560</name>
</gene>
<comment type="similarity">
    <text evidence="2">Belongs to the 3-hydroxyacyl-CoA dehydrogenase family.</text>
</comment>
<evidence type="ECO:0000259" key="7">
    <source>
        <dbReference type="Pfam" id="PF02737"/>
    </source>
</evidence>
<dbReference type="GO" id="GO:0016616">
    <property type="term" value="F:oxidoreductase activity, acting on the CH-OH group of donors, NAD or NADP as acceptor"/>
    <property type="evidence" value="ECO:0007669"/>
    <property type="project" value="InterPro"/>
</dbReference>
<dbReference type="AlphaFoldDB" id="A0A1E7M155"/>
<dbReference type="Pfam" id="PF00725">
    <property type="entry name" value="3HCDH"/>
    <property type="match status" value="1"/>
</dbReference>
<dbReference type="PIRSF" id="PIRSF000105">
    <property type="entry name" value="HCDH"/>
    <property type="match status" value="1"/>
</dbReference>
<dbReference type="Proteomes" id="UP000175971">
    <property type="component" value="Unassembled WGS sequence"/>
</dbReference>
<dbReference type="EMBL" id="LJGZ01000005">
    <property type="protein sequence ID" value="OEV22167.1"/>
    <property type="molecule type" value="Genomic_DNA"/>
</dbReference>
<evidence type="ECO:0000256" key="1">
    <source>
        <dbReference type="ARBA" id="ARBA00005086"/>
    </source>
</evidence>
<proteinExistence type="inferred from homology"/>
<dbReference type="Pfam" id="PF02737">
    <property type="entry name" value="3HCDH_N"/>
    <property type="match status" value="1"/>
</dbReference>
<sequence>MSGTGRPTVAVIGAGTIGLGWITLFLGNGLDVRVNSRRPEARSVVLRGLRTFAPTLPGGAGLDPEELLERVAFEPDVARAVADADVVQENAPEDLPLKQELFRTVGEAAPEHALLLSSTSTLLPDAMGERMKDSGRLVVGHPFNSPHIVPLVEVVGGERTDPAAVAEAVGFYRSVGRTPVVLRKPIARLVANRLQSALLRESVHLVREGVVSMEELDTVVTQSIGLRWSTIGPFRAFHLGGGEGGLRKWLGHLGTGLEESWAELGSPRMTEETIDALGSEAERLFGGKGYPRLCRERDLRHRAVLDALAAVERDTPGTDGAESVPEDGGAA</sequence>
<evidence type="ECO:0000259" key="6">
    <source>
        <dbReference type="Pfam" id="PF00725"/>
    </source>
</evidence>
<dbReference type="PATRIC" id="fig|518642.7.peg.6357"/>
<comment type="caution">
    <text evidence="8">The sequence shown here is derived from an EMBL/GenBank/DDBJ whole genome shotgun (WGS) entry which is preliminary data.</text>
</comment>
<name>A0A1E7M155_9ACTN</name>
<keyword evidence="9" id="KW-1185">Reference proteome</keyword>
<protein>
    <submittedName>
        <fullName evidence="8">Hydroxylacyl-CoA dehydrogenase</fullName>
    </submittedName>
</protein>
<dbReference type="InterPro" id="IPR006108">
    <property type="entry name" value="3HC_DH_C"/>
</dbReference>
<evidence type="ECO:0000313" key="9">
    <source>
        <dbReference type="Proteomes" id="UP000175971"/>
    </source>
</evidence>
<keyword evidence="3" id="KW-0560">Oxidoreductase</keyword>
<evidence type="ECO:0000256" key="2">
    <source>
        <dbReference type="ARBA" id="ARBA00009463"/>
    </source>
</evidence>
<dbReference type="InterPro" id="IPR013328">
    <property type="entry name" value="6PGD_dom2"/>
</dbReference>
<feature type="domain" description="3-hydroxyacyl-CoA dehydrogenase C-terminal" evidence="6">
    <location>
        <begin position="190"/>
        <end position="256"/>
    </location>
</feature>
<dbReference type="InterPro" id="IPR022694">
    <property type="entry name" value="3-OHacyl-CoA_DH"/>
</dbReference>
<accession>A0A1E7M155</accession>
<dbReference type="PANTHER" id="PTHR48075:SF5">
    <property type="entry name" value="3-HYDROXYBUTYRYL-COA DEHYDROGENASE"/>
    <property type="match status" value="1"/>
</dbReference>
<dbReference type="Gene3D" id="1.10.1040.10">
    <property type="entry name" value="N-(1-d-carboxylethyl)-l-norvaline Dehydrogenase, domain 2"/>
    <property type="match status" value="1"/>
</dbReference>
<evidence type="ECO:0000256" key="4">
    <source>
        <dbReference type="PIRSR" id="PIRSR000105-1"/>
    </source>
</evidence>
<dbReference type="Gene3D" id="3.40.50.720">
    <property type="entry name" value="NAD(P)-binding Rossmann-like Domain"/>
    <property type="match status" value="1"/>
</dbReference>
<dbReference type="SUPFAM" id="SSF48179">
    <property type="entry name" value="6-phosphogluconate dehydrogenase C-terminal domain-like"/>
    <property type="match status" value="1"/>
</dbReference>
<reference evidence="8 9" key="1">
    <citation type="journal article" date="2016" name="Front. Microbiol.">
        <title>Comparative Genomics Analysis of Streptomyces Species Reveals Their Adaptation to the Marine Environment and Their Diversity at the Genomic Level.</title>
        <authorList>
            <person name="Tian X."/>
            <person name="Zhang Z."/>
            <person name="Yang T."/>
            <person name="Chen M."/>
            <person name="Li J."/>
            <person name="Chen F."/>
            <person name="Yang J."/>
            <person name="Li W."/>
            <person name="Zhang B."/>
            <person name="Zhang Z."/>
            <person name="Wu J."/>
            <person name="Zhang C."/>
            <person name="Long L."/>
            <person name="Xiao J."/>
        </authorList>
    </citation>
    <scope>NUCLEOTIDE SEQUENCE [LARGE SCALE GENOMIC DNA]</scope>
    <source>
        <strain evidence="8 9">SCSIO M10372</strain>
    </source>
</reference>
<evidence type="ECO:0000256" key="3">
    <source>
        <dbReference type="ARBA" id="ARBA00023002"/>
    </source>
</evidence>
<dbReference type="GO" id="GO:0006631">
    <property type="term" value="P:fatty acid metabolic process"/>
    <property type="evidence" value="ECO:0007669"/>
    <property type="project" value="InterPro"/>
</dbReference>